<dbReference type="CDD" id="cd14211">
    <property type="entry name" value="STKc_HIPK"/>
    <property type="match status" value="1"/>
</dbReference>
<dbReference type="STRING" id="136037.A0A067RGB1"/>
<dbReference type="InterPro" id="IPR050494">
    <property type="entry name" value="Ser_Thr_dual-spec_kinase"/>
</dbReference>
<dbReference type="GO" id="GO:0004713">
    <property type="term" value="F:protein tyrosine kinase activity"/>
    <property type="evidence" value="ECO:0007669"/>
    <property type="project" value="TreeGrafter"/>
</dbReference>
<dbReference type="Gene3D" id="3.30.200.20">
    <property type="entry name" value="Phosphorylase Kinase, domain 1"/>
    <property type="match status" value="1"/>
</dbReference>
<dbReference type="eggNOG" id="KOG0667">
    <property type="taxonomic scope" value="Eukaryota"/>
</dbReference>
<organism evidence="20 21">
    <name type="scientific">Zootermopsis nevadensis</name>
    <name type="common">Dampwood termite</name>
    <dbReference type="NCBI Taxonomy" id="136037"/>
    <lineage>
        <taxon>Eukaryota</taxon>
        <taxon>Metazoa</taxon>
        <taxon>Ecdysozoa</taxon>
        <taxon>Arthropoda</taxon>
        <taxon>Hexapoda</taxon>
        <taxon>Insecta</taxon>
        <taxon>Pterygota</taxon>
        <taxon>Neoptera</taxon>
        <taxon>Polyneoptera</taxon>
        <taxon>Dictyoptera</taxon>
        <taxon>Blattodea</taxon>
        <taxon>Blattoidea</taxon>
        <taxon>Termitoidae</taxon>
        <taxon>Termopsidae</taxon>
        <taxon>Zootermopsis</taxon>
    </lineage>
</organism>
<evidence type="ECO:0000256" key="2">
    <source>
        <dbReference type="ARBA" id="ARBA00012513"/>
    </source>
</evidence>
<keyword evidence="9 17" id="KW-0067">ATP-binding</keyword>
<feature type="domain" description="Protein kinase" evidence="19">
    <location>
        <begin position="170"/>
        <end position="498"/>
    </location>
</feature>
<dbReference type="SUPFAM" id="SSF56112">
    <property type="entry name" value="Protein kinase-like (PK-like)"/>
    <property type="match status" value="1"/>
</dbReference>
<feature type="compositionally biased region" description="Low complexity" evidence="18">
    <location>
        <begin position="118"/>
        <end position="151"/>
    </location>
</feature>
<evidence type="ECO:0000313" key="20">
    <source>
        <dbReference type="EMBL" id="KDR22817.1"/>
    </source>
</evidence>
<evidence type="ECO:0000256" key="10">
    <source>
        <dbReference type="ARBA" id="ARBA00022843"/>
    </source>
</evidence>
<evidence type="ECO:0000256" key="1">
    <source>
        <dbReference type="ARBA" id="ARBA00004123"/>
    </source>
</evidence>
<feature type="compositionally biased region" description="Polar residues" evidence="18">
    <location>
        <begin position="1068"/>
        <end position="1077"/>
    </location>
</feature>
<feature type="region of interest" description="Disordered" evidence="18">
    <location>
        <begin position="1011"/>
        <end position="1052"/>
    </location>
</feature>
<feature type="compositionally biased region" description="Low complexity" evidence="18">
    <location>
        <begin position="61"/>
        <end position="75"/>
    </location>
</feature>
<evidence type="ECO:0000256" key="8">
    <source>
        <dbReference type="ARBA" id="ARBA00022777"/>
    </source>
</evidence>
<dbReference type="InterPro" id="IPR000719">
    <property type="entry name" value="Prot_kinase_dom"/>
</dbReference>
<feature type="binding site" evidence="17">
    <location>
        <position position="199"/>
    </location>
    <ligand>
        <name>ATP</name>
        <dbReference type="ChEBI" id="CHEBI:30616"/>
    </ligand>
</feature>
<evidence type="ECO:0000259" key="19">
    <source>
        <dbReference type="PROSITE" id="PS50011"/>
    </source>
</evidence>
<dbReference type="PROSITE" id="PS00107">
    <property type="entry name" value="PROTEIN_KINASE_ATP"/>
    <property type="match status" value="1"/>
</dbReference>
<keyword evidence="11" id="KW-0805">Transcription regulation</keyword>
<feature type="region of interest" description="Disordered" evidence="18">
    <location>
        <begin position="1"/>
        <end position="30"/>
    </location>
</feature>
<evidence type="ECO:0000256" key="4">
    <source>
        <dbReference type="ARBA" id="ARBA00022527"/>
    </source>
</evidence>
<evidence type="ECO:0000256" key="11">
    <source>
        <dbReference type="ARBA" id="ARBA00023015"/>
    </source>
</evidence>
<keyword evidence="13" id="KW-0539">Nucleus</keyword>
<dbReference type="EMBL" id="KK852485">
    <property type="protein sequence ID" value="KDR22817.1"/>
    <property type="molecule type" value="Genomic_DNA"/>
</dbReference>
<keyword evidence="12" id="KW-0804">Transcription</keyword>
<evidence type="ECO:0000256" key="6">
    <source>
        <dbReference type="ARBA" id="ARBA00022679"/>
    </source>
</evidence>
<dbReference type="FunCoup" id="A0A067RGB1">
    <property type="interactions" value="358"/>
</dbReference>
<dbReference type="PANTHER" id="PTHR24058">
    <property type="entry name" value="DUAL SPECIFICITY PROTEIN KINASE"/>
    <property type="match status" value="1"/>
</dbReference>
<evidence type="ECO:0000256" key="16">
    <source>
        <dbReference type="ARBA" id="ARBA00061380"/>
    </source>
</evidence>
<dbReference type="EC" id="2.7.11.1" evidence="2"/>
<dbReference type="OMA" id="MHDHFLQ"/>
<dbReference type="InParanoid" id="A0A067RGB1"/>
<evidence type="ECO:0000313" key="21">
    <source>
        <dbReference type="Proteomes" id="UP000027135"/>
    </source>
</evidence>
<feature type="region of interest" description="Disordered" evidence="18">
    <location>
        <begin position="786"/>
        <end position="918"/>
    </location>
</feature>
<feature type="region of interest" description="Disordered" evidence="18">
    <location>
        <begin position="104"/>
        <end position="152"/>
    </location>
</feature>
<dbReference type="InterPro" id="IPR011009">
    <property type="entry name" value="Kinase-like_dom_sf"/>
</dbReference>
<evidence type="ECO:0000256" key="18">
    <source>
        <dbReference type="SAM" id="MobiDB-lite"/>
    </source>
</evidence>
<keyword evidence="8 20" id="KW-0418">Kinase</keyword>
<keyword evidence="20" id="KW-0371">Homeobox</keyword>
<reference evidence="20 21" key="1">
    <citation type="journal article" date="2014" name="Nat. Commun.">
        <title>Molecular traces of alternative social organization in a termite genome.</title>
        <authorList>
            <person name="Terrapon N."/>
            <person name="Li C."/>
            <person name="Robertson H.M."/>
            <person name="Ji L."/>
            <person name="Meng X."/>
            <person name="Booth W."/>
            <person name="Chen Z."/>
            <person name="Childers C.P."/>
            <person name="Glastad K.M."/>
            <person name="Gokhale K."/>
            <person name="Gowin J."/>
            <person name="Gronenberg W."/>
            <person name="Hermansen R.A."/>
            <person name="Hu H."/>
            <person name="Hunt B.G."/>
            <person name="Huylmans A.K."/>
            <person name="Khalil S.M."/>
            <person name="Mitchell R.D."/>
            <person name="Munoz-Torres M.C."/>
            <person name="Mustard J.A."/>
            <person name="Pan H."/>
            <person name="Reese J.T."/>
            <person name="Scharf M.E."/>
            <person name="Sun F."/>
            <person name="Vogel H."/>
            <person name="Xiao J."/>
            <person name="Yang W."/>
            <person name="Yang Z."/>
            <person name="Yang Z."/>
            <person name="Zhou J."/>
            <person name="Zhu J."/>
            <person name="Brent C.S."/>
            <person name="Elsik C.G."/>
            <person name="Goodisman M.A."/>
            <person name="Liberles D.A."/>
            <person name="Roe R.M."/>
            <person name="Vargo E.L."/>
            <person name="Vilcinskas A."/>
            <person name="Wang J."/>
            <person name="Bornberg-Bauer E."/>
            <person name="Korb J."/>
            <person name="Zhang G."/>
            <person name="Liebig J."/>
        </authorList>
    </citation>
    <scope>NUCLEOTIDE SEQUENCE [LARGE SCALE GENOMIC DNA]</scope>
    <source>
        <tissue evidence="20">Whole organism</tissue>
    </source>
</reference>
<feature type="compositionally biased region" description="Low complexity" evidence="18">
    <location>
        <begin position="837"/>
        <end position="869"/>
    </location>
</feature>
<evidence type="ECO:0000256" key="5">
    <source>
        <dbReference type="ARBA" id="ARBA00022553"/>
    </source>
</evidence>
<dbReference type="PROSITE" id="PS50011">
    <property type="entry name" value="PROTEIN_KINASE_DOM"/>
    <property type="match status" value="1"/>
</dbReference>
<evidence type="ECO:0000256" key="15">
    <source>
        <dbReference type="ARBA" id="ARBA00048679"/>
    </source>
</evidence>
<feature type="region of interest" description="Disordered" evidence="18">
    <location>
        <begin position="61"/>
        <end position="82"/>
    </location>
</feature>
<sequence>MHDMFIQSQHSNNSSSGVALQQGHKKRKVEHQQVEYLGGDNLYSLNAGTVVNNVNQSVVQRHTHRTQNTNNNVQHKSPSGGMPQQFIRASTIKLLDTYQRCGQKRKSCEREGNGDSGGTDTTTTGAHATAANTTSHSKAAAGPAPQGSSSADGDYQLVQHEVLYSMTTQYEVLEFLGRGTFGQVVKCWKKGTNEIVAIKILKNHPSYARQGQIEVSILSRLSQENADEFNFVRAYECFQHKNHTCLVFEMLEQNLYDFLKQNKFSPLPLKYIRPILQQVLTALLKLKQLGLIHADLKPENIMLVDPVRQPYRVKVIDFGSASHVSKAVCNTYLQSRYYRAPEIILGLPFCEAIDMWSLGCVVAELFLGWPLYPGSSEYDQIRYISQTQGLPTEHMLNNASKTTKFFYRDMDSTYPFWRLKTPEEHEAETGIKSKEARKYIFNCLDDIGQVNVPTDLEGGELLAEKADRREFIDLLKRMLTMDQERRITPGEALNHAFVTLAHLVDYAHCNNVKASVQMMEVCRRNGYNNSGSSSHHQAAQQAPPLVANFVPSSNGNVTLTFNNQLTNQVQRLVRERATTYDNLYQLYNGRSVARQYTGAARADPFHQHQLVSSILCPPGYQGMGSPAKHVTVVAQQPPPQLQIQPPIISQQVAAQQQYVPVSMVEQSGRQMLLTNAVQTTWPGNRQMVVPSWQQIPPQHAAIQQPLLSDAGDWGRPLIVDSGTILQEHRPVFPVDVAAEVYDPSLVDHHSNHHPSAAVVNASGSWANKRGVSKNSHHQHGLTGLPEQQQASQATHHHHHHHHHHLTVPSHRSQQDAKKEPTQLSPVKKRVKEGTPPSDSVSGYNTNSSSSRRRYSPVSSNNTHWQQQPQPHHHHHHHHHQGQSSVAPQTGKHHSHAIQQQLEQRPQTPQLSQQVVPGRQQTITIHDTPSPAVSVITISDSEDETPGKCCKDRNCSACYTSGLGLACHISSNCSSVLTVASQDEAYHSAQSTPSRGVPARQRKNVISCVTVADSDGEDHRSPAKPQQLYHHQQQQQQQQPPQQQQLPQVSASVHTPAHIVREIKHEPQHSYSSGASQSQKKRLLAKAQSECMLGVATKREPGLTDYHHNDYVHHSACSKEPALVASSSANAVAAGYHYVTTSSAGGHVTATGQEQHIVYTGCSGDKRGSWAPPAAHTGREMLAPPSAHNKRESVARDHLMVPVGSHREYHIPQQATSVHKEYIQPPAAHTTREAVAVSTREHHLLAAAAQAKTWSTAAASASHPVLHQGYRHSSAHLSPQPLAHAAAASRLSPQHPLAAAGQPLYHQPELYRRPAVYVTTTQPAYLPASHQVAPFTAGALPPPAHHASARPVLATHPSHPLPAHMQPAAVFPAHPQVAASYGFAPLSPAKSHQYQPSLWFTE</sequence>
<comment type="subcellular location">
    <subcellularLocation>
        <location evidence="1">Nucleus</location>
    </subcellularLocation>
</comment>
<dbReference type="GO" id="GO:0005654">
    <property type="term" value="C:nucleoplasm"/>
    <property type="evidence" value="ECO:0007669"/>
    <property type="project" value="UniProtKB-ARBA"/>
</dbReference>
<dbReference type="GO" id="GO:0003677">
    <property type="term" value="F:DNA binding"/>
    <property type="evidence" value="ECO:0007669"/>
    <property type="project" value="UniProtKB-KW"/>
</dbReference>
<comment type="catalytic activity">
    <reaction evidence="15">
        <text>L-seryl-[protein] + ATP = O-phospho-L-seryl-[protein] + ADP + H(+)</text>
        <dbReference type="Rhea" id="RHEA:17989"/>
        <dbReference type="Rhea" id="RHEA-COMP:9863"/>
        <dbReference type="Rhea" id="RHEA-COMP:11604"/>
        <dbReference type="ChEBI" id="CHEBI:15378"/>
        <dbReference type="ChEBI" id="CHEBI:29999"/>
        <dbReference type="ChEBI" id="CHEBI:30616"/>
        <dbReference type="ChEBI" id="CHEBI:83421"/>
        <dbReference type="ChEBI" id="CHEBI:456216"/>
        <dbReference type="EC" id="2.7.11.1"/>
    </reaction>
</comment>
<dbReference type="PANTHER" id="PTHR24058:SF17">
    <property type="entry name" value="HOMEODOMAIN INTERACTING PROTEIN KINASE, ISOFORM D"/>
    <property type="match status" value="1"/>
</dbReference>
<keyword evidence="5" id="KW-0597">Phosphoprotein</keyword>
<feature type="compositionally biased region" description="Low complexity" evidence="18">
    <location>
        <begin position="1024"/>
        <end position="1047"/>
    </location>
</feature>
<dbReference type="Gene3D" id="1.10.510.10">
    <property type="entry name" value="Transferase(Phosphotransferase) domain 1"/>
    <property type="match status" value="1"/>
</dbReference>
<dbReference type="FunFam" id="3.30.200.20:FF:000022">
    <property type="entry name" value="Homeodomain-interacting protein kinase 2 isoform 1"/>
    <property type="match status" value="1"/>
</dbReference>
<protein>
    <recommendedName>
        <fullName evidence="2">non-specific serine/threonine protein kinase</fullName>
        <ecNumber evidence="2">2.7.11.1</ecNumber>
    </recommendedName>
</protein>
<keyword evidence="20" id="KW-0238">DNA-binding</keyword>
<comment type="similarity">
    <text evidence="16">Belongs to the protein kinase superfamily. CMGC Ser/Thr protein kinase family. HIPK subfamily.</text>
</comment>
<keyword evidence="3" id="KW-1017">Isopeptide bond</keyword>
<feature type="compositionally biased region" description="Basic residues" evidence="18">
    <location>
        <begin position="794"/>
        <end position="805"/>
    </location>
</feature>
<evidence type="ECO:0000256" key="17">
    <source>
        <dbReference type="PROSITE-ProRule" id="PRU10141"/>
    </source>
</evidence>
<dbReference type="Pfam" id="PF00069">
    <property type="entry name" value="Pkinase"/>
    <property type="match status" value="1"/>
</dbReference>
<keyword evidence="6" id="KW-0808">Transferase</keyword>
<dbReference type="PROSITE" id="PS00108">
    <property type="entry name" value="PROTEIN_KINASE_ST"/>
    <property type="match status" value="1"/>
</dbReference>
<keyword evidence="4" id="KW-0723">Serine/threonine-protein kinase</keyword>
<feature type="region of interest" description="Disordered" evidence="18">
    <location>
        <begin position="1063"/>
        <end position="1082"/>
    </location>
</feature>
<comment type="catalytic activity">
    <reaction evidence="14">
        <text>L-threonyl-[protein] + ATP = O-phospho-L-threonyl-[protein] + ADP + H(+)</text>
        <dbReference type="Rhea" id="RHEA:46608"/>
        <dbReference type="Rhea" id="RHEA-COMP:11060"/>
        <dbReference type="Rhea" id="RHEA-COMP:11605"/>
        <dbReference type="ChEBI" id="CHEBI:15378"/>
        <dbReference type="ChEBI" id="CHEBI:30013"/>
        <dbReference type="ChEBI" id="CHEBI:30616"/>
        <dbReference type="ChEBI" id="CHEBI:61977"/>
        <dbReference type="ChEBI" id="CHEBI:456216"/>
        <dbReference type="EC" id="2.7.11.1"/>
    </reaction>
</comment>
<evidence type="ECO:0000256" key="13">
    <source>
        <dbReference type="ARBA" id="ARBA00023242"/>
    </source>
</evidence>
<evidence type="ECO:0000256" key="9">
    <source>
        <dbReference type="ARBA" id="ARBA00022840"/>
    </source>
</evidence>
<feature type="compositionally biased region" description="Polar residues" evidence="18">
    <location>
        <begin position="1"/>
        <end position="19"/>
    </location>
</feature>
<dbReference type="GO" id="GO:0004674">
    <property type="term" value="F:protein serine/threonine kinase activity"/>
    <property type="evidence" value="ECO:0007669"/>
    <property type="project" value="UniProtKB-KW"/>
</dbReference>
<dbReference type="InterPro" id="IPR017441">
    <property type="entry name" value="Protein_kinase_ATP_BS"/>
</dbReference>
<evidence type="ECO:0000256" key="7">
    <source>
        <dbReference type="ARBA" id="ARBA00022741"/>
    </source>
</evidence>
<accession>A0A067RGB1</accession>
<dbReference type="GO" id="GO:0005737">
    <property type="term" value="C:cytoplasm"/>
    <property type="evidence" value="ECO:0007669"/>
    <property type="project" value="UniProtKB-ARBA"/>
</dbReference>
<name>A0A067RGB1_ZOONE</name>
<dbReference type="InterPro" id="IPR008271">
    <property type="entry name" value="Ser/Thr_kinase_AS"/>
</dbReference>
<feature type="compositionally biased region" description="Low complexity" evidence="18">
    <location>
        <begin position="898"/>
        <end position="910"/>
    </location>
</feature>
<dbReference type="FunFam" id="1.10.510.10:FF:000029">
    <property type="entry name" value="Homeodomain-interacting protein kinase 2 isoform 1"/>
    <property type="match status" value="1"/>
</dbReference>
<feature type="compositionally biased region" description="Basic residues" evidence="18">
    <location>
        <begin position="870"/>
        <end position="880"/>
    </location>
</feature>
<dbReference type="Proteomes" id="UP000027135">
    <property type="component" value="Unassembled WGS sequence"/>
</dbReference>
<evidence type="ECO:0000256" key="3">
    <source>
        <dbReference type="ARBA" id="ARBA00022499"/>
    </source>
</evidence>
<keyword evidence="7 17" id="KW-0547">Nucleotide-binding</keyword>
<dbReference type="SMART" id="SM00220">
    <property type="entry name" value="S_TKc"/>
    <property type="match status" value="1"/>
</dbReference>
<dbReference type="GO" id="GO:0005524">
    <property type="term" value="F:ATP binding"/>
    <property type="evidence" value="ECO:0007669"/>
    <property type="project" value="UniProtKB-UniRule"/>
</dbReference>
<evidence type="ECO:0000256" key="14">
    <source>
        <dbReference type="ARBA" id="ARBA00047899"/>
    </source>
</evidence>
<keyword evidence="10" id="KW-0832">Ubl conjugation</keyword>
<gene>
    <name evidence="20" type="ORF">L798_00731</name>
</gene>
<proteinExistence type="inferred from homology"/>
<evidence type="ECO:0000256" key="12">
    <source>
        <dbReference type="ARBA" id="ARBA00023163"/>
    </source>
</evidence>
<keyword evidence="21" id="KW-1185">Reference proteome</keyword>